<keyword evidence="3" id="KW-1185">Reference proteome</keyword>
<sequence>MTSAHSAVSNQCRNVPFTTDSMDSSVPETKQILPETTVKTEKHIVQSLGDAF</sequence>
<proteinExistence type="predicted"/>
<organism evidence="2 3">
    <name type="scientific">Basidiobolus ranarum</name>
    <dbReference type="NCBI Taxonomy" id="34480"/>
    <lineage>
        <taxon>Eukaryota</taxon>
        <taxon>Fungi</taxon>
        <taxon>Fungi incertae sedis</taxon>
        <taxon>Zoopagomycota</taxon>
        <taxon>Entomophthoromycotina</taxon>
        <taxon>Basidiobolomycetes</taxon>
        <taxon>Basidiobolales</taxon>
        <taxon>Basidiobolaceae</taxon>
        <taxon>Basidiobolus</taxon>
    </lineage>
</organism>
<protein>
    <submittedName>
        <fullName evidence="2">Uncharacterized protein</fullName>
    </submittedName>
</protein>
<reference evidence="2 3" key="1">
    <citation type="submission" date="2023-04" db="EMBL/GenBank/DDBJ databases">
        <title>Genome of Basidiobolus ranarum AG-B5.</title>
        <authorList>
            <person name="Stajich J.E."/>
            <person name="Carter-House D."/>
            <person name="Gryganskyi A."/>
        </authorList>
    </citation>
    <scope>NUCLEOTIDE SEQUENCE [LARGE SCALE GENOMIC DNA]</scope>
    <source>
        <strain evidence="2 3">AG-B5</strain>
    </source>
</reference>
<evidence type="ECO:0000313" key="2">
    <source>
        <dbReference type="EMBL" id="KAK9688327.1"/>
    </source>
</evidence>
<evidence type="ECO:0000313" key="3">
    <source>
        <dbReference type="Proteomes" id="UP001479436"/>
    </source>
</evidence>
<dbReference type="EMBL" id="JASJQH010008515">
    <property type="protein sequence ID" value="KAK9688327.1"/>
    <property type="molecule type" value="Genomic_DNA"/>
</dbReference>
<dbReference type="Proteomes" id="UP001479436">
    <property type="component" value="Unassembled WGS sequence"/>
</dbReference>
<gene>
    <name evidence="2" type="ORF">K7432_014445</name>
</gene>
<name>A0ABR2VPI4_9FUNG</name>
<comment type="caution">
    <text evidence="2">The sequence shown here is derived from an EMBL/GenBank/DDBJ whole genome shotgun (WGS) entry which is preliminary data.</text>
</comment>
<accession>A0ABR2VPI4</accession>
<feature type="region of interest" description="Disordered" evidence="1">
    <location>
        <begin position="1"/>
        <end position="26"/>
    </location>
</feature>
<evidence type="ECO:0000256" key="1">
    <source>
        <dbReference type="SAM" id="MobiDB-lite"/>
    </source>
</evidence>